<evidence type="ECO:0000256" key="4">
    <source>
        <dbReference type="ARBA" id="ARBA00022679"/>
    </source>
</evidence>
<protein>
    <recommendedName>
        <fullName evidence="2">histidine kinase</fullName>
        <ecNumber evidence="2">2.7.13.3</ecNumber>
    </recommendedName>
</protein>
<evidence type="ECO:0000256" key="8">
    <source>
        <dbReference type="ARBA" id="ARBA00023012"/>
    </source>
</evidence>
<name>A0ABX0IB52_9FLAO</name>
<dbReference type="CDD" id="cd16917">
    <property type="entry name" value="HATPase_UhpB-NarQ-NarX-like"/>
    <property type="match status" value="1"/>
</dbReference>
<comment type="caution">
    <text evidence="12">The sequence shown here is derived from an EMBL/GenBank/DDBJ whole genome shotgun (WGS) entry which is preliminary data.</text>
</comment>
<dbReference type="SUPFAM" id="SSF48452">
    <property type="entry name" value="TPR-like"/>
    <property type="match status" value="1"/>
</dbReference>
<keyword evidence="5" id="KW-0547">Nucleotide-binding</keyword>
<dbReference type="InterPro" id="IPR050482">
    <property type="entry name" value="Sensor_HK_TwoCompSys"/>
</dbReference>
<keyword evidence="3" id="KW-0597">Phosphoprotein</keyword>
<evidence type="ECO:0000256" key="2">
    <source>
        <dbReference type="ARBA" id="ARBA00012438"/>
    </source>
</evidence>
<keyword evidence="8" id="KW-0902">Two-component regulatory system</keyword>
<proteinExistence type="predicted"/>
<dbReference type="EC" id="2.7.13.3" evidence="2"/>
<keyword evidence="13" id="KW-1185">Reference proteome</keyword>
<evidence type="ECO:0000313" key="12">
    <source>
        <dbReference type="EMBL" id="NHM04395.1"/>
    </source>
</evidence>
<dbReference type="PANTHER" id="PTHR24421">
    <property type="entry name" value="NITRATE/NITRITE SENSOR PROTEIN NARX-RELATED"/>
    <property type="match status" value="1"/>
</dbReference>
<evidence type="ECO:0000256" key="6">
    <source>
        <dbReference type="ARBA" id="ARBA00022777"/>
    </source>
</evidence>
<accession>A0ABX0IB52</accession>
<dbReference type="PANTHER" id="PTHR24421:SF10">
    <property type="entry name" value="NITRATE_NITRITE SENSOR PROTEIN NARQ"/>
    <property type="match status" value="1"/>
</dbReference>
<evidence type="ECO:0000259" key="11">
    <source>
        <dbReference type="Pfam" id="PF07730"/>
    </source>
</evidence>
<evidence type="ECO:0000256" key="7">
    <source>
        <dbReference type="ARBA" id="ARBA00022840"/>
    </source>
</evidence>
<keyword evidence="9" id="KW-0472">Membrane</keyword>
<evidence type="ECO:0000256" key="3">
    <source>
        <dbReference type="ARBA" id="ARBA00022553"/>
    </source>
</evidence>
<feature type="domain" description="Histidine kinase/HSP90-like ATPase" evidence="10">
    <location>
        <begin position="572"/>
        <end position="662"/>
    </location>
</feature>
<evidence type="ECO:0000259" key="10">
    <source>
        <dbReference type="Pfam" id="PF02518"/>
    </source>
</evidence>
<dbReference type="Proteomes" id="UP000761423">
    <property type="component" value="Unassembled WGS sequence"/>
</dbReference>
<dbReference type="GO" id="GO:0016301">
    <property type="term" value="F:kinase activity"/>
    <property type="evidence" value="ECO:0007669"/>
    <property type="project" value="UniProtKB-KW"/>
</dbReference>
<keyword evidence="6 12" id="KW-0418">Kinase</keyword>
<gene>
    <name evidence="12" type="ORF">G4L40_06705</name>
</gene>
<keyword evidence="9" id="KW-1133">Transmembrane helix</keyword>
<dbReference type="Pfam" id="PF02518">
    <property type="entry name" value="HATPase_c"/>
    <property type="match status" value="1"/>
</dbReference>
<keyword evidence="9" id="KW-0812">Transmembrane</keyword>
<evidence type="ECO:0000256" key="5">
    <source>
        <dbReference type="ARBA" id="ARBA00022741"/>
    </source>
</evidence>
<evidence type="ECO:0000256" key="1">
    <source>
        <dbReference type="ARBA" id="ARBA00000085"/>
    </source>
</evidence>
<keyword evidence="4" id="KW-0808">Transferase</keyword>
<dbReference type="Gene3D" id="3.30.565.10">
    <property type="entry name" value="Histidine kinase-like ATPase, C-terminal domain"/>
    <property type="match status" value="1"/>
</dbReference>
<keyword evidence="7" id="KW-0067">ATP-binding</keyword>
<dbReference type="EMBL" id="JAAJBV010000004">
    <property type="protein sequence ID" value="NHM04395.1"/>
    <property type="molecule type" value="Genomic_DNA"/>
</dbReference>
<dbReference type="Gene3D" id="1.20.5.1930">
    <property type="match status" value="1"/>
</dbReference>
<evidence type="ECO:0000313" key="13">
    <source>
        <dbReference type="Proteomes" id="UP000761423"/>
    </source>
</evidence>
<comment type="catalytic activity">
    <reaction evidence="1">
        <text>ATP + protein L-histidine = ADP + protein N-phospho-L-histidine.</text>
        <dbReference type="EC" id="2.7.13.3"/>
    </reaction>
</comment>
<dbReference type="InterPro" id="IPR003594">
    <property type="entry name" value="HATPase_dom"/>
</dbReference>
<dbReference type="Gene3D" id="1.25.40.10">
    <property type="entry name" value="Tetratricopeptide repeat domain"/>
    <property type="match status" value="1"/>
</dbReference>
<feature type="transmembrane region" description="Helical" evidence="9">
    <location>
        <begin position="434"/>
        <end position="453"/>
    </location>
</feature>
<dbReference type="SUPFAM" id="SSF55874">
    <property type="entry name" value="ATPase domain of HSP90 chaperone/DNA topoisomerase II/histidine kinase"/>
    <property type="match status" value="1"/>
</dbReference>
<dbReference type="InterPro" id="IPR011712">
    <property type="entry name" value="Sig_transdc_His_kin_sub3_dim/P"/>
</dbReference>
<dbReference type="Pfam" id="PF07730">
    <property type="entry name" value="HisKA_3"/>
    <property type="match status" value="1"/>
</dbReference>
<reference evidence="12 13" key="1">
    <citation type="submission" date="2020-02" db="EMBL/GenBank/DDBJ databases">
        <authorList>
            <person name="Chen W.-M."/>
        </authorList>
    </citation>
    <scope>NUCLEOTIDE SEQUENCE [LARGE SCALE GENOMIC DNA]</scope>
    <source>
        <strain evidence="12 13">TWA-26</strain>
    </source>
</reference>
<feature type="domain" description="Signal transduction histidine kinase subgroup 3 dimerisation and phosphoacceptor" evidence="11">
    <location>
        <begin position="481"/>
        <end position="527"/>
    </location>
</feature>
<dbReference type="InterPro" id="IPR011990">
    <property type="entry name" value="TPR-like_helical_dom_sf"/>
</dbReference>
<sequence length="663" mass="77432">MLTLKKYTFLLTLIIVSISCEDKKENFYFEKVTPPKEDSTKVWLRQNDNYQEDKEHYLKVFFKYYNTKLANKEYLNASKILDVITTKFVYFYDFDPRLTETVDAFNLKYRNKLPALKTTHIDNYYANLEFDRDNVKKAKDYFLKITALEPNDYKSCYKIARAYYDLSYTYFILGDIELSIEANEKSRIYSERIRDKESIVSVHLNYINIYKANGSFEKAISSANEAIKVFKEEGNTYDYFMAKYNKCSVYGFFGKTQLKNNYIHTTYKEYLDSKFDSDVLLLCLSDYEIEALLNENKTKEAKIVLDRIRPVAARNTSQNWQNDYQAALALYEIKNDVKNCNTSYIEKALPNLLANENYERANLFYTVLLEKAIQNKEFEKAVFYTKEAYRTKDSLSNIQNKLENLALAAKYETKEKEQKIQLQHETISKKNTTIFALALVFIASILSVFIYFLKQKQMKLFKEKEQSQQFTKNLLDKTEEERKRIASDLHDSVSHELLALKNSFEVNHFQLNEKVDTIINDIRAISRNLHPVLFEKIGLVNSLEQFIERIENTHQFMISSEFNYQSSLSSEKELQVYRIVQEAVTNIIKYANAIAAKISIIETSEKITLEIIDNGIGFNVEETLQSKDAFGLHNIIERSKAIGGISVISSSEKGTKIVIEIKK</sequence>
<dbReference type="RefSeq" id="WP_166236441.1">
    <property type="nucleotide sequence ID" value="NZ_JAAJBV010000004.1"/>
</dbReference>
<dbReference type="InterPro" id="IPR036890">
    <property type="entry name" value="HATPase_C_sf"/>
</dbReference>
<organism evidence="12 13">
    <name type="scientific">Flavobacterium celericrescens</name>
    <dbReference type="NCBI Taxonomy" id="2709780"/>
    <lineage>
        <taxon>Bacteria</taxon>
        <taxon>Pseudomonadati</taxon>
        <taxon>Bacteroidota</taxon>
        <taxon>Flavobacteriia</taxon>
        <taxon>Flavobacteriales</taxon>
        <taxon>Flavobacteriaceae</taxon>
        <taxon>Flavobacterium</taxon>
    </lineage>
</organism>
<evidence type="ECO:0000256" key="9">
    <source>
        <dbReference type="SAM" id="Phobius"/>
    </source>
</evidence>
<dbReference type="PROSITE" id="PS51257">
    <property type="entry name" value="PROKAR_LIPOPROTEIN"/>
    <property type="match status" value="1"/>
</dbReference>